<organism evidence="1 2">
    <name type="scientific">Metabacillus litoralis</name>
    <dbReference type="NCBI Taxonomy" id="152268"/>
    <lineage>
        <taxon>Bacteria</taxon>
        <taxon>Bacillati</taxon>
        <taxon>Bacillota</taxon>
        <taxon>Bacilli</taxon>
        <taxon>Bacillales</taxon>
        <taxon>Bacillaceae</taxon>
        <taxon>Metabacillus</taxon>
    </lineage>
</organism>
<dbReference type="OrthoDB" id="2599887at2"/>
<keyword evidence="2" id="KW-1185">Reference proteome</keyword>
<evidence type="ECO:0000313" key="2">
    <source>
        <dbReference type="Proteomes" id="UP000321363"/>
    </source>
</evidence>
<sequence length="121" mass="13790">MISRYSQVTSAYVNTIGISSVFNIGDSQQITPTAKVLAIQREEERFLGDEGDLSEYPIFEEEIPQPQFYEEVVTNFFHENPRIRVSNVKVIAISSSSVFQIGSTKDIICETRVKNIRQLKK</sequence>
<accession>A0A5C6VVU8</accession>
<proteinExistence type="predicted"/>
<dbReference type="Pfam" id="PF10970">
    <property type="entry name" value="GerPE"/>
    <property type="match status" value="1"/>
</dbReference>
<protein>
    <submittedName>
        <fullName evidence="1">Spore germination protein GerPE</fullName>
    </submittedName>
</protein>
<dbReference type="InterPro" id="IPR024496">
    <property type="entry name" value="Spore_germ_GerPE"/>
</dbReference>
<dbReference type="AlphaFoldDB" id="A0A5C6VVU8"/>
<comment type="caution">
    <text evidence="1">The sequence shown here is derived from an EMBL/GenBank/DDBJ whole genome shotgun (WGS) entry which is preliminary data.</text>
</comment>
<dbReference type="RefSeq" id="WP_146949454.1">
    <property type="nucleotide sequence ID" value="NZ_VOQF01000008.1"/>
</dbReference>
<name>A0A5C6VVU8_9BACI</name>
<dbReference type="EMBL" id="VOQF01000008">
    <property type="protein sequence ID" value="TXC89656.1"/>
    <property type="molecule type" value="Genomic_DNA"/>
</dbReference>
<dbReference type="Proteomes" id="UP000321363">
    <property type="component" value="Unassembled WGS sequence"/>
</dbReference>
<gene>
    <name evidence="1" type="ORF">FS935_14895</name>
</gene>
<evidence type="ECO:0000313" key="1">
    <source>
        <dbReference type="EMBL" id="TXC89656.1"/>
    </source>
</evidence>
<reference evidence="1 2" key="1">
    <citation type="journal article" date="2005" name="Int. J. Syst. Evol. Microbiol.">
        <title>Bacillus litoralis sp. nov., isolated from a tidal flat of the Yellow Sea in Korea.</title>
        <authorList>
            <person name="Yoon J.H."/>
            <person name="Oh T.K."/>
        </authorList>
    </citation>
    <scope>NUCLEOTIDE SEQUENCE [LARGE SCALE GENOMIC DNA]</scope>
    <source>
        <strain evidence="1 2">SW-211</strain>
    </source>
</reference>